<sequence>GKSCVAVNLAVWLSMQGKSVGLLDIDIHGPSIPKLLSLENRGVQAKGDKIKPILYSDTLKIMSIGFLLQDESSAVIWRGPMKHNVIKQFVTDVSWGDLDYLIVDCPPGTGDEPLSIIQLLGTADGAVIVTTPQQLAVLDVKKCISFCRQLNLPVLGVLENMSGFVCPKCGEKTDVFKSGGGEIMAKQMGVPFLGRIPIDPQIVQACDAGKPYVSHYSRTPTANAFKRILTQILEPDNDSQKESTQTTQQKGDQKMRIAVPLAQGKLSLHFGHCEEFAMVDVDEQTKEISNIVKL</sequence>
<dbReference type="SUPFAM" id="SSF53146">
    <property type="entry name" value="Nitrogenase accessory factor-like"/>
    <property type="match status" value="1"/>
</dbReference>
<dbReference type="CDD" id="cd02037">
    <property type="entry name" value="Mrp_NBP35"/>
    <property type="match status" value="1"/>
</dbReference>
<organism evidence="6">
    <name type="scientific">marine sediment metagenome</name>
    <dbReference type="NCBI Taxonomy" id="412755"/>
    <lineage>
        <taxon>unclassified sequences</taxon>
        <taxon>metagenomes</taxon>
        <taxon>ecological metagenomes</taxon>
    </lineage>
</organism>
<dbReference type="PANTHER" id="PTHR23264">
    <property type="entry name" value="NUCLEOTIDE-BINDING PROTEIN NBP35 YEAST -RELATED"/>
    <property type="match status" value="1"/>
</dbReference>
<evidence type="ECO:0000256" key="1">
    <source>
        <dbReference type="ARBA" id="ARBA00022723"/>
    </source>
</evidence>
<dbReference type="Gene3D" id="3.40.50.300">
    <property type="entry name" value="P-loop containing nucleotide triphosphate hydrolases"/>
    <property type="match status" value="1"/>
</dbReference>
<dbReference type="InterPro" id="IPR027417">
    <property type="entry name" value="P-loop_NTPase"/>
</dbReference>
<feature type="non-terminal residue" evidence="6">
    <location>
        <position position="294"/>
    </location>
</feature>
<gene>
    <name evidence="6" type="ORF">S01H4_10960</name>
</gene>
<dbReference type="GO" id="GO:0051536">
    <property type="term" value="F:iron-sulfur cluster binding"/>
    <property type="evidence" value="ECO:0007669"/>
    <property type="project" value="UniProtKB-KW"/>
</dbReference>
<evidence type="ECO:0000256" key="3">
    <source>
        <dbReference type="ARBA" id="ARBA00022840"/>
    </source>
</evidence>
<dbReference type="GO" id="GO:0005524">
    <property type="term" value="F:ATP binding"/>
    <property type="evidence" value="ECO:0007669"/>
    <property type="project" value="UniProtKB-KW"/>
</dbReference>
<evidence type="ECO:0000313" key="6">
    <source>
        <dbReference type="EMBL" id="GAG69446.1"/>
    </source>
</evidence>
<evidence type="ECO:0000256" key="2">
    <source>
        <dbReference type="ARBA" id="ARBA00022741"/>
    </source>
</evidence>
<dbReference type="Pfam" id="PF10609">
    <property type="entry name" value="ParA"/>
    <property type="match status" value="1"/>
</dbReference>
<dbReference type="PROSITE" id="PS01215">
    <property type="entry name" value="MRP"/>
    <property type="match status" value="1"/>
</dbReference>
<dbReference type="GO" id="GO:0005829">
    <property type="term" value="C:cytosol"/>
    <property type="evidence" value="ECO:0007669"/>
    <property type="project" value="TreeGrafter"/>
</dbReference>
<dbReference type="GO" id="GO:0046872">
    <property type="term" value="F:metal ion binding"/>
    <property type="evidence" value="ECO:0007669"/>
    <property type="project" value="UniProtKB-KW"/>
</dbReference>
<dbReference type="SUPFAM" id="SSF52540">
    <property type="entry name" value="P-loop containing nucleoside triphosphate hydrolases"/>
    <property type="match status" value="1"/>
</dbReference>
<dbReference type="PANTHER" id="PTHR23264:SF19">
    <property type="entry name" value="CYTOSOLIC FE-S CLUSTER ASSEMBLY FACTOR NUBP2"/>
    <property type="match status" value="1"/>
</dbReference>
<reference evidence="6" key="1">
    <citation type="journal article" date="2014" name="Front. Microbiol.">
        <title>High frequency of phylogenetically diverse reductive dehalogenase-homologous genes in deep subseafloor sedimentary metagenomes.</title>
        <authorList>
            <person name="Kawai M."/>
            <person name="Futagami T."/>
            <person name="Toyoda A."/>
            <person name="Takaki Y."/>
            <person name="Nishi S."/>
            <person name="Hori S."/>
            <person name="Arai W."/>
            <person name="Tsubouchi T."/>
            <person name="Morono Y."/>
            <person name="Uchiyama I."/>
            <person name="Ito T."/>
            <person name="Fujiyama A."/>
            <person name="Inagaki F."/>
            <person name="Takami H."/>
        </authorList>
    </citation>
    <scope>NUCLEOTIDE SEQUENCE</scope>
    <source>
        <strain evidence="6">Expedition CK06-06</strain>
    </source>
</reference>
<evidence type="ECO:0000256" key="4">
    <source>
        <dbReference type="ARBA" id="ARBA00023004"/>
    </source>
</evidence>
<dbReference type="GO" id="GO:0140663">
    <property type="term" value="F:ATP-dependent FeS chaperone activity"/>
    <property type="evidence" value="ECO:0007669"/>
    <property type="project" value="InterPro"/>
</dbReference>
<name>X1BBV7_9ZZZZ</name>
<keyword evidence="1" id="KW-0479">Metal-binding</keyword>
<keyword evidence="2" id="KW-0547">Nucleotide-binding</keyword>
<dbReference type="InterPro" id="IPR033756">
    <property type="entry name" value="YlxH/NBP35"/>
</dbReference>
<evidence type="ECO:0000256" key="5">
    <source>
        <dbReference type="ARBA" id="ARBA00023014"/>
    </source>
</evidence>
<dbReference type="GO" id="GO:0016226">
    <property type="term" value="P:iron-sulfur cluster assembly"/>
    <property type="evidence" value="ECO:0007669"/>
    <property type="project" value="InterPro"/>
</dbReference>
<dbReference type="InterPro" id="IPR036105">
    <property type="entry name" value="DiNase_FeMo-co_biosyn_sf"/>
</dbReference>
<dbReference type="Gene3D" id="3.30.420.130">
    <property type="entry name" value="Dinitrogenase iron-molybdenum cofactor biosynthesis domain"/>
    <property type="match status" value="1"/>
</dbReference>
<accession>X1BBV7</accession>
<keyword evidence="4" id="KW-0408">Iron</keyword>
<dbReference type="AlphaFoldDB" id="X1BBV7"/>
<dbReference type="InterPro" id="IPR000808">
    <property type="entry name" value="Mrp-like_CS"/>
</dbReference>
<dbReference type="InterPro" id="IPR019591">
    <property type="entry name" value="Mrp/NBP35_ATP-bd"/>
</dbReference>
<dbReference type="HAMAP" id="MF_02040">
    <property type="entry name" value="Mrp_NBP35"/>
    <property type="match status" value="1"/>
</dbReference>
<keyword evidence="3" id="KW-0067">ATP-binding</keyword>
<keyword evidence="5" id="KW-0411">Iron-sulfur</keyword>
<dbReference type="FunFam" id="3.40.50.300:FF:001119">
    <property type="entry name" value="Iron-sulfur cluster carrier protein"/>
    <property type="match status" value="1"/>
</dbReference>
<dbReference type="EMBL" id="BART01004315">
    <property type="protein sequence ID" value="GAG69446.1"/>
    <property type="molecule type" value="Genomic_DNA"/>
</dbReference>
<proteinExistence type="inferred from homology"/>
<comment type="caution">
    <text evidence="6">The sequence shown here is derived from an EMBL/GenBank/DDBJ whole genome shotgun (WGS) entry which is preliminary data.</text>
</comment>
<protein>
    <submittedName>
        <fullName evidence="6">Uncharacterized protein</fullName>
    </submittedName>
</protein>
<feature type="non-terminal residue" evidence="6">
    <location>
        <position position="1"/>
    </location>
</feature>